<proteinExistence type="predicted"/>
<keyword evidence="2" id="KW-1185">Reference proteome</keyword>
<accession>W2UQ60</accession>
<dbReference type="EMBL" id="AYXY01000019">
    <property type="protein sequence ID" value="ETN95641.1"/>
    <property type="molecule type" value="Genomic_DNA"/>
</dbReference>
<name>W2UQ60_9FLAO</name>
<evidence type="ECO:0000313" key="1">
    <source>
        <dbReference type="EMBL" id="ETN95641.1"/>
    </source>
</evidence>
<evidence type="ECO:0000313" key="2">
    <source>
        <dbReference type="Proteomes" id="UP000018850"/>
    </source>
</evidence>
<reference evidence="2" key="1">
    <citation type="submission" date="2013-11" db="EMBL/GenBank/DDBJ databases">
        <title>Draft genome sequence from a member of Zhouia, isolated tidal flat.</title>
        <authorList>
            <person name="Jin H."/>
            <person name="Jeon C.O."/>
        </authorList>
    </citation>
    <scope>NUCLEOTIDE SEQUENCE [LARGE SCALE GENOMIC DNA]</scope>
    <source>
        <strain evidence="2">AD3</strain>
    </source>
</reference>
<comment type="caution">
    <text evidence="1">The sequence shown here is derived from an EMBL/GenBank/DDBJ whole genome shotgun (WGS) entry which is preliminary data.</text>
</comment>
<dbReference type="Proteomes" id="UP000018850">
    <property type="component" value="Unassembled WGS sequence"/>
</dbReference>
<reference evidence="1 2" key="2">
    <citation type="journal article" date="2016" name="Genome Announc.">
        <title>Draft Genome Sequence of Zhouia amylolytica AD3, Isolated from Tidal Flat Sediment.</title>
        <authorList>
            <person name="Jia B."/>
            <person name="Jin H.M."/>
            <person name="Lee H.J."/>
            <person name="Jeon C.O."/>
        </authorList>
    </citation>
    <scope>NUCLEOTIDE SEQUENCE [LARGE SCALE GENOMIC DNA]</scope>
    <source>
        <strain evidence="1 2">AD3</strain>
    </source>
</reference>
<organism evidence="1 2">
    <name type="scientific">Zhouia amylolytica AD3</name>
    <dbReference type="NCBI Taxonomy" id="1286632"/>
    <lineage>
        <taxon>Bacteria</taxon>
        <taxon>Pseudomonadati</taxon>
        <taxon>Bacteroidota</taxon>
        <taxon>Flavobacteriia</taxon>
        <taxon>Flavobacteriales</taxon>
        <taxon>Flavobacteriaceae</taxon>
        <taxon>Zhouia</taxon>
    </lineage>
</organism>
<protein>
    <submittedName>
        <fullName evidence="1">Uncharacterized protein</fullName>
    </submittedName>
</protein>
<sequence length="45" mass="5201">MNEKYRFILPNYGYIKKTGKAIHQADSFLLSFLISKEVPTLKALL</sequence>
<dbReference type="AlphaFoldDB" id="W2UQ60"/>
<gene>
    <name evidence="1" type="ORF">P278_13620</name>
</gene>